<evidence type="ECO:0000256" key="5">
    <source>
        <dbReference type="ARBA" id="ARBA00022692"/>
    </source>
</evidence>
<dbReference type="PIRSF" id="PIRSF004925">
    <property type="entry name" value="HcaT"/>
    <property type="match status" value="1"/>
</dbReference>
<evidence type="ECO:0000313" key="11">
    <source>
        <dbReference type="Proteomes" id="UP000673394"/>
    </source>
</evidence>
<feature type="transmembrane region" description="Helical" evidence="8">
    <location>
        <begin position="194"/>
        <end position="211"/>
    </location>
</feature>
<evidence type="ECO:0000256" key="3">
    <source>
        <dbReference type="ARBA" id="ARBA00022475"/>
    </source>
</evidence>
<feature type="transmembrane region" description="Helical" evidence="8">
    <location>
        <begin position="257"/>
        <end position="275"/>
    </location>
</feature>
<dbReference type="Proteomes" id="UP000673394">
    <property type="component" value="Unassembled WGS sequence"/>
</dbReference>
<protein>
    <submittedName>
        <fullName evidence="10">MFS transporter</fullName>
    </submittedName>
</protein>
<accession>A0ABS5CMK1</accession>
<feature type="domain" description="Major facilitator superfamily associated" evidence="9">
    <location>
        <begin position="2"/>
        <end position="351"/>
    </location>
</feature>
<evidence type="ECO:0000256" key="6">
    <source>
        <dbReference type="ARBA" id="ARBA00022989"/>
    </source>
</evidence>
<dbReference type="Pfam" id="PF12832">
    <property type="entry name" value="MFS_1_like"/>
    <property type="match status" value="1"/>
</dbReference>
<proteinExistence type="predicted"/>
<keyword evidence="4" id="KW-0997">Cell inner membrane</keyword>
<evidence type="ECO:0000256" key="8">
    <source>
        <dbReference type="SAM" id="Phobius"/>
    </source>
</evidence>
<keyword evidence="2" id="KW-0813">Transport</keyword>
<evidence type="ECO:0000256" key="1">
    <source>
        <dbReference type="ARBA" id="ARBA00004429"/>
    </source>
</evidence>
<keyword evidence="11" id="KW-1185">Reference proteome</keyword>
<evidence type="ECO:0000256" key="4">
    <source>
        <dbReference type="ARBA" id="ARBA00022519"/>
    </source>
</evidence>
<feature type="transmembrane region" description="Helical" evidence="8">
    <location>
        <begin position="281"/>
        <end position="299"/>
    </location>
</feature>
<dbReference type="InterPro" id="IPR026032">
    <property type="entry name" value="HcaT-like"/>
</dbReference>
<feature type="transmembrane region" description="Helical" evidence="8">
    <location>
        <begin position="320"/>
        <end position="342"/>
    </location>
</feature>
<dbReference type="PANTHER" id="PTHR23522">
    <property type="entry name" value="BLL5896 PROTEIN"/>
    <property type="match status" value="1"/>
</dbReference>
<feature type="transmembrane region" description="Helical" evidence="8">
    <location>
        <begin position="36"/>
        <end position="55"/>
    </location>
</feature>
<reference evidence="10 11" key="1">
    <citation type="submission" date="2021-04" db="EMBL/GenBank/DDBJ databases">
        <title>Paenibacillus sp. DLE-14 whole genome sequence.</title>
        <authorList>
            <person name="Ham Y.J."/>
        </authorList>
    </citation>
    <scope>NUCLEOTIDE SEQUENCE [LARGE SCALE GENOMIC DNA]</scope>
    <source>
        <strain evidence="10 11">DLE-14</strain>
    </source>
</reference>
<evidence type="ECO:0000256" key="2">
    <source>
        <dbReference type="ARBA" id="ARBA00022448"/>
    </source>
</evidence>
<keyword evidence="5 8" id="KW-0812">Transmembrane</keyword>
<dbReference type="InterPro" id="IPR024989">
    <property type="entry name" value="MFS_assoc_dom"/>
</dbReference>
<feature type="transmembrane region" description="Helical" evidence="8">
    <location>
        <begin position="153"/>
        <end position="173"/>
    </location>
</feature>
<evidence type="ECO:0000256" key="7">
    <source>
        <dbReference type="ARBA" id="ARBA00023136"/>
    </source>
</evidence>
<keyword evidence="7 8" id="KW-0472">Membrane</keyword>
<feature type="transmembrane region" description="Helical" evidence="8">
    <location>
        <begin position="123"/>
        <end position="141"/>
    </location>
</feature>
<comment type="caution">
    <text evidence="10">The sequence shown here is derived from an EMBL/GenBank/DDBJ whole genome shotgun (WGS) entry which is preliminary data.</text>
</comment>
<comment type="subcellular location">
    <subcellularLocation>
        <location evidence="1">Cell inner membrane</location>
        <topology evidence="1">Multi-pass membrane protein</topology>
    </subcellularLocation>
</comment>
<evidence type="ECO:0000259" key="9">
    <source>
        <dbReference type="Pfam" id="PF12832"/>
    </source>
</evidence>
<feature type="transmembrane region" description="Helical" evidence="8">
    <location>
        <begin position="75"/>
        <end position="99"/>
    </location>
</feature>
<feature type="transmembrane region" description="Helical" evidence="8">
    <location>
        <begin position="348"/>
        <end position="366"/>
    </location>
</feature>
<dbReference type="InterPro" id="IPR036259">
    <property type="entry name" value="MFS_trans_sf"/>
</dbReference>
<dbReference type="PANTHER" id="PTHR23522:SF10">
    <property type="entry name" value="3-PHENYLPROPIONIC ACID TRANSPORTER-RELATED"/>
    <property type="match status" value="1"/>
</dbReference>
<organism evidence="10 11">
    <name type="scientific">Paenibacillus lignilyticus</name>
    <dbReference type="NCBI Taxonomy" id="1172615"/>
    <lineage>
        <taxon>Bacteria</taxon>
        <taxon>Bacillati</taxon>
        <taxon>Bacillota</taxon>
        <taxon>Bacilli</taxon>
        <taxon>Bacillales</taxon>
        <taxon>Paenibacillaceae</taxon>
        <taxon>Paenibacillus</taxon>
    </lineage>
</organism>
<evidence type="ECO:0000313" key="10">
    <source>
        <dbReference type="EMBL" id="MBP3967081.1"/>
    </source>
</evidence>
<keyword evidence="6 8" id="KW-1133">Transmembrane helix</keyword>
<dbReference type="EMBL" id="JAGKSP010000030">
    <property type="protein sequence ID" value="MBP3967081.1"/>
    <property type="molecule type" value="Genomic_DNA"/>
</dbReference>
<dbReference type="SUPFAM" id="SSF103473">
    <property type="entry name" value="MFS general substrate transporter"/>
    <property type="match status" value="1"/>
</dbReference>
<gene>
    <name evidence="10" type="ORF">I8J30_30830</name>
</gene>
<keyword evidence="3" id="KW-1003">Cell membrane</keyword>
<feature type="transmembrane region" description="Helical" evidence="8">
    <location>
        <begin position="231"/>
        <end position="248"/>
    </location>
</feature>
<feature type="transmembrane region" description="Helical" evidence="8">
    <location>
        <begin position="6"/>
        <end position="24"/>
    </location>
</feature>
<dbReference type="Gene3D" id="1.20.1250.20">
    <property type="entry name" value="MFS general substrate transporter like domains"/>
    <property type="match status" value="2"/>
</dbReference>
<sequence>MLRFFMYVIYTTQALVVSYFPLYFMDRGYTAGQIGIIYSTGPFISIFANIIFGTASDRYRTIKKIMTLLMFGQLVMVSLLFTTDAFVIVCFIMLAFYFFQTPVNPLSDSLILLSSQFTSKPYALIRVFGSLGFAFSAFLVGQLIKVTGTSTTIPLAVGSISLALLLSFTLKDYQGTKRKIQFGGFLKLIRKPSILSYFAIVLVVSIAHRMYEGFLAVTMREMGADNSLVGIAWMISAISEIPILYLLGKYGHKFKELPLLAIASLMYALRFWLISEITDPIWIIPIQAMHSITFGIYMVTALRYLSSIIPDEFRSSGQAVYAIVWSGFAGAISGTAGGAVFQQFGRTAFFQLAMTLALVASVAFLGKHYIDRDA</sequence>
<name>A0ABS5CMK1_9BACL</name>